<dbReference type="AlphaFoldDB" id="A0AAC9PQ67"/>
<dbReference type="Pfam" id="PF06737">
    <property type="entry name" value="Transglycosylas"/>
    <property type="match status" value="1"/>
</dbReference>
<keyword evidence="3" id="KW-0378">Hydrolase</keyword>
<dbReference type="PANTHER" id="PTHR39160">
    <property type="entry name" value="CELL WALL-BINDING PROTEIN YOCH"/>
    <property type="match status" value="1"/>
</dbReference>
<keyword evidence="2 5" id="KW-0732">Signal</keyword>
<dbReference type="InterPro" id="IPR023346">
    <property type="entry name" value="Lysozyme-like_dom_sf"/>
</dbReference>
<evidence type="ECO:0000256" key="3">
    <source>
        <dbReference type="ARBA" id="ARBA00022801"/>
    </source>
</evidence>
<dbReference type="InterPro" id="IPR010618">
    <property type="entry name" value="RPF"/>
</dbReference>
<accession>A0AAC9PQ67</accession>
<dbReference type="InterPro" id="IPR011098">
    <property type="entry name" value="G5_dom"/>
</dbReference>
<feature type="compositionally biased region" description="Acidic residues" evidence="4">
    <location>
        <begin position="214"/>
        <end position="233"/>
    </location>
</feature>
<dbReference type="Gene3D" id="2.20.230.10">
    <property type="entry name" value="Resuscitation-promoting factor rpfb"/>
    <property type="match status" value="1"/>
</dbReference>
<feature type="chain" id="PRO_5042167405" description="G5 domain-containing protein" evidence="5">
    <location>
        <begin position="28"/>
        <end position="371"/>
    </location>
</feature>
<dbReference type="InterPro" id="IPR007137">
    <property type="entry name" value="DUF348"/>
</dbReference>
<dbReference type="Pfam" id="PF07501">
    <property type="entry name" value="G5"/>
    <property type="match status" value="1"/>
</dbReference>
<dbReference type="PROSITE" id="PS51109">
    <property type="entry name" value="G5"/>
    <property type="match status" value="1"/>
</dbReference>
<proteinExistence type="inferred from homology"/>
<name>A0AAC9PQ67_9PSEU</name>
<feature type="signal peptide" evidence="5">
    <location>
        <begin position="1"/>
        <end position="27"/>
    </location>
</feature>
<evidence type="ECO:0000259" key="6">
    <source>
        <dbReference type="PROSITE" id="PS51109"/>
    </source>
</evidence>
<dbReference type="Pfam" id="PF03990">
    <property type="entry name" value="DUF348"/>
    <property type="match status" value="3"/>
</dbReference>
<dbReference type="CDD" id="cd13925">
    <property type="entry name" value="RPF"/>
    <property type="match status" value="1"/>
</dbReference>
<keyword evidence="8" id="KW-1185">Reference proteome</keyword>
<evidence type="ECO:0000256" key="2">
    <source>
        <dbReference type="ARBA" id="ARBA00022729"/>
    </source>
</evidence>
<dbReference type="Proteomes" id="UP000185511">
    <property type="component" value="Chromosome"/>
</dbReference>
<comment type="similarity">
    <text evidence="1">Belongs to the transglycosylase family. Rpf subfamily.</text>
</comment>
<organism evidence="7 8">
    <name type="scientific">Actinoalloteichus fjordicus</name>
    <dbReference type="NCBI Taxonomy" id="1612552"/>
    <lineage>
        <taxon>Bacteria</taxon>
        <taxon>Bacillati</taxon>
        <taxon>Actinomycetota</taxon>
        <taxon>Actinomycetes</taxon>
        <taxon>Pseudonocardiales</taxon>
        <taxon>Pseudonocardiaceae</taxon>
        <taxon>Actinoalloteichus</taxon>
    </lineage>
</organism>
<feature type="region of interest" description="Disordered" evidence="4">
    <location>
        <begin position="202"/>
        <end position="234"/>
    </location>
</feature>
<dbReference type="Gene3D" id="1.10.530.10">
    <property type="match status" value="1"/>
</dbReference>
<evidence type="ECO:0000313" key="8">
    <source>
        <dbReference type="Proteomes" id="UP000185511"/>
    </source>
</evidence>
<evidence type="ECO:0000256" key="5">
    <source>
        <dbReference type="SAM" id="SignalP"/>
    </source>
</evidence>
<sequence length="371" mass="40277">MKKRTLLRAMVIAVLAILISGSGTAIAMDKSVAITVDGERQSIRTFATTVAGALASAGFETGAHDAVAPSADSAVADGSAIVLKRGRLLTLQIDRETEEAWTQALTLGEALEELDLRVDDDEMSLPKDTPIPLEGLSVELNISKLVQIVDGAEEMVQLATNEHTVGELLEAEGLGLEDEDSVTPSLDTELENGLLIEITRTRSEEHTEEREIPFETEEEEDPELPEGETEVDQEGVPGVELVTYRVVTVNGEETEREEISAETITEPEPELVRIGTMEPEVPDLGDTEVWERLAQCESTGNWQIVSANGLYYGGLQFGLPTWNAYGGGEYATYPNEATKEQQIAVAIRLRDANGGRYNSWPHCASQLGLPQ</sequence>
<evidence type="ECO:0000256" key="4">
    <source>
        <dbReference type="SAM" id="MobiDB-lite"/>
    </source>
</evidence>
<reference evidence="8" key="1">
    <citation type="submission" date="2016-06" db="EMBL/GenBank/DDBJ databases">
        <title>Complete genome sequence of Actinoalloteichus fjordicus DSM 46855 (=ADI127-17), type strain of the new species Actinoalloteichus fjordicus.</title>
        <authorList>
            <person name="Ruckert C."/>
            <person name="Nouioui I."/>
            <person name="Willmese J."/>
            <person name="van Wezel G."/>
            <person name="Klenk H.-P."/>
            <person name="Kalinowski J."/>
            <person name="Zotchev S.B."/>
        </authorList>
    </citation>
    <scope>NUCLEOTIDE SEQUENCE [LARGE SCALE GENOMIC DNA]</scope>
    <source>
        <strain evidence="8">ADI127-7</strain>
    </source>
</reference>
<dbReference type="InterPro" id="IPR051933">
    <property type="entry name" value="Resuscitation_pf_RpfB"/>
</dbReference>
<feature type="compositionally biased region" description="Basic and acidic residues" evidence="4">
    <location>
        <begin position="202"/>
        <end position="213"/>
    </location>
</feature>
<feature type="domain" description="G5" evidence="6">
    <location>
        <begin position="198"/>
        <end position="278"/>
    </location>
</feature>
<dbReference type="RefSeq" id="WP_075738840.1">
    <property type="nucleotide sequence ID" value="NZ_CP016076.1"/>
</dbReference>
<gene>
    <name evidence="7" type="ORF">UA74_03440</name>
</gene>
<dbReference type="SUPFAM" id="SSF53955">
    <property type="entry name" value="Lysozyme-like"/>
    <property type="match status" value="1"/>
</dbReference>
<dbReference type="EMBL" id="CP016076">
    <property type="protein sequence ID" value="APU12769.1"/>
    <property type="molecule type" value="Genomic_DNA"/>
</dbReference>
<protein>
    <recommendedName>
        <fullName evidence="6">G5 domain-containing protein</fullName>
    </recommendedName>
</protein>
<evidence type="ECO:0000313" key="7">
    <source>
        <dbReference type="EMBL" id="APU12769.1"/>
    </source>
</evidence>
<evidence type="ECO:0000256" key="1">
    <source>
        <dbReference type="ARBA" id="ARBA00010830"/>
    </source>
</evidence>
<dbReference type="KEGG" id="acad:UA74_03440"/>
<dbReference type="PANTHER" id="PTHR39160:SF4">
    <property type="entry name" value="RESUSCITATION-PROMOTING FACTOR RPFB"/>
    <property type="match status" value="1"/>
</dbReference>
<dbReference type="SMART" id="SM01208">
    <property type="entry name" value="G5"/>
    <property type="match status" value="1"/>
</dbReference>
<dbReference type="GO" id="GO:0016787">
    <property type="term" value="F:hydrolase activity"/>
    <property type="evidence" value="ECO:0007669"/>
    <property type="project" value="UniProtKB-KW"/>
</dbReference>